<organism evidence="1 2">
    <name type="scientific">Dreissena polymorpha</name>
    <name type="common">Zebra mussel</name>
    <name type="synonym">Mytilus polymorpha</name>
    <dbReference type="NCBI Taxonomy" id="45954"/>
    <lineage>
        <taxon>Eukaryota</taxon>
        <taxon>Metazoa</taxon>
        <taxon>Spiralia</taxon>
        <taxon>Lophotrochozoa</taxon>
        <taxon>Mollusca</taxon>
        <taxon>Bivalvia</taxon>
        <taxon>Autobranchia</taxon>
        <taxon>Heteroconchia</taxon>
        <taxon>Euheterodonta</taxon>
        <taxon>Imparidentia</taxon>
        <taxon>Neoheterodontei</taxon>
        <taxon>Myida</taxon>
        <taxon>Dreissenoidea</taxon>
        <taxon>Dreissenidae</taxon>
        <taxon>Dreissena</taxon>
    </lineage>
</organism>
<sequence>MLSVGRRQTIWRPPYVGLRPWTLITELWLCIHRRLTTGNRSLTGPVIVRSPVIYRSGHRSEEEVVHHHRTILLLLRRKTHHRQRAVTIDTTG</sequence>
<dbReference type="EMBL" id="JAIWYP010000001">
    <property type="protein sequence ID" value="KAH3888978.1"/>
    <property type="molecule type" value="Genomic_DNA"/>
</dbReference>
<evidence type="ECO:0000313" key="2">
    <source>
        <dbReference type="Proteomes" id="UP000828390"/>
    </source>
</evidence>
<comment type="caution">
    <text evidence="1">The sequence shown here is derived from an EMBL/GenBank/DDBJ whole genome shotgun (WGS) entry which is preliminary data.</text>
</comment>
<dbReference type="AlphaFoldDB" id="A0A9D4N3I8"/>
<protein>
    <submittedName>
        <fullName evidence="1">Uncharacterized protein</fullName>
    </submittedName>
</protein>
<reference evidence="1" key="1">
    <citation type="journal article" date="2019" name="bioRxiv">
        <title>The Genome of the Zebra Mussel, Dreissena polymorpha: A Resource for Invasive Species Research.</title>
        <authorList>
            <person name="McCartney M.A."/>
            <person name="Auch B."/>
            <person name="Kono T."/>
            <person name="Mallez S."/>
            <person name="Zhang Y."/>
            <person name="Obille A."/>
            <person name="Becker A."/>
            <person name="Abrahante J.E."/>
            <person name="Garbe J."/>
            <person name="Badalamenti J.P."/>
            <person name="Herman A."/>
            <person name="Mangelson H."/>
            <person name="Liachko I."/>
            <person name="Sullivan S."/>
            <person name="Sone E.D."/>
            <person name="Koren S."/>
            <person name="Silverstein K.A.T."/>
            <person name="Beckman K.B."/>
            <person name="Gohl D.M."/>
        </authorList>
    </citation>
    <scope>NUCLEOTIDE SEQUENCE</scope>
    <source>
        <strain evidence="1">Duluth1</strain>
        <tissue evidence="1">Whole animal</tissue>
    </source>
</reference>
<accession>A0A9D4N3I8</accession>
<evidence type="ECO:0000313" key="1">
    <source>
        <dbReference type="EMBL" id="KAH3888978.1"/>
    </source>
</evidence>
<reference evidence="1" key="2">
    <citation type="submission" date="2020-11" db="EMBL/GenBank/DDBJ databases">
        <authorList>
            <person name="McCartney M.A."/>
            <person name="Auch B."/>
            <person name="Kono T."/>
            <person name="Mallez S."/>
            <person name="Becker A."/>
            <person name="Gohl D.M."/>
            <person name="Silverstein K.A.T."/>
            <person name="Koren S."/>
            <person name="Bechman K.B."/>
            <person name="Herman A."/>
            <person name="Abrahante J.E."/>
            <person name="Garbe J."/>
        </authorList>
    </citation>
    <scope>NUCLEOTIDE SEQUENCE</scope>
    <source>
        <strain evidence="1">Duluth1</strain>
        <tissue evidence="1">Whole animal</tissue>
    </source>
</reference>
<gene>
    <name evidence="1" type="ORF">DPMN_013023</name>
</gene>
<keyword evidence="2" id="KW-1185">Reference proteome</keyword>
<dbReference type="Proteomes" id="UP000828390">
    <property type="component" value="Unassembled WGS sequence"/>
</dbReference>
<name>A0A9D4N3I8_DREPO</name>
<proteinExistence type="predicted"/>